<dbReference type="Proteomes" id="UP001209746">
    <property type="component" value="Unassembled WGS sequence"/>
</dbReference>
<comment type="caution">
    <text evidence="5">The sequence shown here is derived from an EMBL/GenBank/DDBJ whole genome shotgun (WGS) entry which is preliminary data.</text>
</comment>
<evidence type="ECO:0000259" key="3">
    <source>
        <dbReference type="Pfam" id="PF20434"/>
    </source>
</evidence>
<feature type="domain" description="BD-FAE-like" evidence="3">
    <location>
        <begin position="97"/>
        <end position="292"/>
    </location>
</feature>
<dbReference type="SUPFAM" id="SSF53474">
    <property type="entry name" value="alpha/beta-Hydrolases"/>
    <property type="match status" value="1"/>
</dbReference>
<keyword evidence="1 5" id="KW-0378">Hydrolase</keyword>
<dbReference type="AlphaFoldDB" id="A0AAE3LI27"/>
<dbReference type="GO" id="GO:0016787">
    <property type="term" value="F:hydrolase activity"/>
    <property type="evidence" value="ECO:0007669"/>
    <property type="project" value="UniProtKB-KW"/>
</dbReference>
<dbReference type="PROSITE" id="PS51318">
    <property type="entry name" value="TAT"/>
    <property type="match status" value="1"/>
</dbReference>
<dbReference type="InterPro" id="IPR050300">
    <property type="entry name" value="GDXG_lipolytic_enzyme"/>
</dbReference>
<dbReference type="InterPro" id="IPR049492">
    <property type="entry name" value="BD-FAE-like_dom"/>
</dbReference>
<dbReference type="Pfam" id="PF20434">
    <property type="entry name" value="BD-FAE"/>
    <property type="match status" value="1"/>
</dbReference>
<keyword evidence="6" id="KW-1185">Reference proteome</keyword>
<feature type="compositionally biased region" description="Polar residues" evidence="2">
    <location>
        <begin position="25"/>
        <end position="65"/>
    </location>
</feature>
<evidence type="ECO:0000313" key="4">
    <source>
        <dbReference type="EMBL" id="MCU4716557.1"/>
    </source>
</evidence>
<evidence type="ECO:0000313" key="7">
    <source>
        <dbReference type="Proteomes" id="UP001209746"/>
    </source>
</evidence>
<accession>A0AAE3LI27</accession>
<dbReference type="InterPro" id="IPR006311">
    <property type="entry name" value="TAT_signal"/>
</dbReference>
<evidence type="ECO:0000313" key="6">
    <source>
        <dbReference type="Proteomes" id="UP001208186"/>
    </source>
</evidence>
<evidence type="ECO:0000313" key="5">
    <source>
        <dbReference type="EMBL" id="MCU4725838.1"/>
    </source>
</evidence>
<proteinExistence type="predicted"/>
<evidence type="ECO:0000256" key="1">
    <source>
        <dbReference type="ARBA" id="ARBA00022801"/>
    </source>
</evidence>
<sequence length="334" mass="35546">MERSTDARWTRRGVLTTAAGAVLTGCSSGETTPTDTISTAEGTATPSSDSGETTTTRPPSSDSIGTTPTEGDDTGTESDSDRRDVVFQETPERELKLDLYLPGEGEDHPFVVFAHGGGWIGGDKGHRLMFDRLTANGYAVADVQYRLAQERRYPAAVRDVVAAVAWVRANADTYDIDGSRSALAGYSAGAHLATLVALAPGYERFQPRDFELDASAAVDAVVGYSGPYDFTVPEAEENLLVAAFFGPDASEATLQEGSPVTHVDPGDPPAMLVHGTEDSIVPYRSTTVLAGTLRDADVPVEVVTGEGAGHGMIDDPDWRERTLPRQIGFLDQHL</sequence>
<dbReference type="InterPro" id="IPR029058">
    <property type="entry name" value="AB_hydrolase_fold"/>
</dbReference>
<name>A0AAE3LI27_9EURY</name>
<dbReference type="PANTHER" id="PTHR48081">
    <property type="entry name" value="AB HYDROLASE SUPERFAMILY PROTEIN C4A8.06C"/>
    <property type="match status" value="1"/>
</dbReference>
<protein>
    <submittedName>
        <fullName evidence="5">Alpha/beta hydrolase</fullName>
    </submittedName>
</protein>
<feature type="region of interest" description="Disordered" evidence="2">
    <location>
        <begin position="1"/>
        <end position="89"/>
    </location>
</feature>
<dbReference type="PROSITE" id="PS51257">
    <property type="entry name" value="PROKAR_LIPOPROTEIN"/>
    <property type="match status" value="1"/>
</dbReference>
<dbReference type="Gene3D" id="3.40.50.1820">
    <property type="entry name" value="alpha/beta hydrolase"/>
    <property type="match status" value="1"/>
</dbReference>
<gene>
    <name evidence="5" type="ORF">OB914_02470</name>
    <name evidence="4" type="ORF">OB916_00550</name>
</gene>
<feature type="compositionally biased region" description="Basic and acidic residues" evidence="2">
    <location>
        <begin position="79"/>
        <end position="89"/>
    </location>
</feature>
<dbReference type="EMBL" id="JAOPKC010000001">
    <property type="protein sequence ID" value="MCU4716557.1"/>
    <property type="molecule type" value="Genomic_DNA"/>
</dbReference>
<dbReference type="EMBL" id="JAOPKD010000001">
    <property type="protein sequence ID" value="MCU4725838.1"/>
    <property type="molecule type" value="Genomic_DNA"/>
</dbReference>
<evidence type="ECO:0000256" key="2">
    <source>
        <dbReference type="SAM" id="MobiDB-lite"/>
    </source>
</evidence>
<dbReference type="RefSeq" id="WP_315907326.1">
    <property type="nucleotide sequence ID" value="NZ_JAOPKC010000001.1"/>
</dbReference>
<reference evidence="5" key="1">
    <citation type="submission" date="2023-02" db="EMBL/GenBank/DDBJ databases">
        <title>Enrichment on poylsaccharides allowed isolation of novel metabolic and taxonomic groups of Haloarchaea.</title>
        <authorList>
            <person name="Sorokin D.Y."/>
            <person name="Elcheninov A.G."/>
            <person name="Khizhniak T.V."/>
            <person name="Kolganova T.V."/>
            <person name="Kublanov I.V."/>
        </authorList>
    </citation>
    <scope>NUCLEOTIDE SEQUENCE</scope>
    <source>
        <strain evidence="4 6">HArc-curdl5-1</strain>
        <strain evidence="5">HArc-curdl7</strain>
    </source>
</reference>
<dbReference type="Proteomes" id="UP001208186">
    <property type="component" value="Unassembled WGS sequence"/>
</dbReference>
<organism evidence="5 7">
    <name type="scientific">Halapricum hydrolyticum</name>
    <dbReference type="NCBI Taxonomy" id="2979991"/>
    <lineage>
        <taxon>Archaea</taxon>
        <taxon>Methanobacteriati</taxon>
        <taxon>Methanobacteriota</taxon>
        <taxon>Stenosarchaea group</taxon>
        <taxon>Halobacteria</taxon>
        <taxon>Halobacteriales</taxon>
        <taxon>Haloarculaceae</taxon>
        <taxon>Halapricum</taxon>
    </lineage>
</organism>